<gene>
    <name evidence="2" type="ORF">Tchl_0687</name>
</gene>
<keyword evidence="3" id="KW-1185">Reference proteome</keyword>
<feature type="domain" description="Copper resistance protein D" evidence="1">
    <location>
        <begin position="49"/>
        <end position="147"/>
    </location>
</feature>
<dbReference type="InterPro" id="IPR008457">
    <property type="entry name" value="Cu-R_CopD_dom"/>
</dbReference>
<dbReference type="Proteomes" id="UP000185739">
    <property type="component" value="Chromosome"/>
</dbReference>
<accession>A0A1H5UM19</accession>
<dbReference type="GO" id="GO:0016020">
    <property type="term" value="C:membrane"/>
    <property type="evidence" value="ECO:0007669"/>
    <property type="project" value="InterPro"/>
</dbReference>
<evidence type="ECO:0000313" key="3">
    <source>
        <dbReference type="Proteomes" id="UP000185739"/>
    </source>
</evidence>
<protein>
    <submittedName>
        <fullName evidence="2">Phosphoribosylcarboxyaminoimidazole (NCAIR) mutase</fullName>
    </submittedName>
</protein>
<dbReference type="Pfam" id="PF05425">
    <property type="entry name" value="CopD"/>
    <property type="match status" value="1"/>
</dbReference>
<dbReference type="KEGG" id="tcl:Tchl_0687"/>
<sequence length="153" mass="16318">MMLDPFLLLLHIAGVVVWVGGMFFAYMCLRPEAASQLEPPPRLRLWRGVLARFFAWVWAAVAAVLGSGLLLVGRAGFAAAPLNQHLMLLLGLAMMAIFVYVVFVPYAALARGVEAADWKGAGAALGRIRQLVGTNLVLGLLTIALATAGQLFG</sequence>
<proteinExistence type="predicted"/>
<evidence type="ECO:0000259" key="1">
    <source>
        <dbReference type="Pfam" id="PF05425"/>
    </source>
</evidence>
<dbReference type="AlphaFoldDB" id="A0A1H5UM19"/>
<organism evidence="2 3">
    <name type="scientific">Thauera chlorobenzoica</name>
    <dbReference type="NCBI Taxonomy" id="96773"/>
    <lineage>
        <taxon>Bacteria</taxon>
        <taxon>Pseudomonadati</taxon>
        <taxon>Pseudomonadota</taxon>
        <taxon>Betaproteobacteria</taxon>
        <taxon>Rhodocyclales</taxon>
        <taxon>Zoogloeaceae</taxon>
        <taxon>Thauera</taxon>
    </lineage>
</organism>
<evidence type="ECO:0000313" key="2">
    <source>
        <dbReference type="EMBL" id="APR03551.1"/>
    </source>
</evidence>
<name>A0A1H5UM19_9RHOO</name>
<reference evidence="2 3" key="1">
    <citation type="submission" date="2016-12" db="EMBL/GenBank/DDBJ databases">
        <title>Complete genome sequence of Thauera chlorobenzoica, a Betaproteobacterium degrading haloaromatics anaerobically to CO2 and halides.</title>
        <authorList>
            <person name="Goris T."/>
            <person name="Mergelsberg M."/>
            <person name="Boll M."/>
        </authorList>
    </citation>
    <scope>NUCLEOTIDE SEQUENCE [LARGE SCALE GENOMIC DNA]</scope>
    <source>
        <strain evidence="2 3">3CB1</strain>
    </source>
</reference>
<dbReference type="EMBL" id="CP018839">
    <property type="protein sequence ID" value="APR03551.1"/>
    <property type="molecule type" value="Genomic_DNA"/>
</dbReference>
<dbReference type="STRING" id="96773.Tchl_0687"/>
<dbReference type="OrthoDB" id="7356530at2"/>
<dbReference type="RefSeq" id="WP_075147155.1">
    <property type="nucleotide sequence ID" value="NZ_CP018839.1"/>
</dbReference>